<reference evidence="2" key="1">
    <citation type="submission" date="2016-02" db="EMBL/GenBank/DDBJ databases">
        <authorList>
            <person name="Wibberg D."/>
        </authorList>
    </citation>
    <scope>NUCLEOTIDE SEQUENCE [LARGE SCALE GENOMIC DNA]</scope>
</reference>
<sequence>MRRPAAPGTLVLDCAGLSGFIEQQRRVMAVLNEAQRLEWRVKTCAATIIEATHPKVDAARTTWILSRVQVESVTKDAARAASALLRAANLHGHKYAIDAMVAEMALRQRGPVVLITSDPDDMARLCGPSVRLIPL</sequence>
<dbReference type="Proteomes" id="UP000199013">
    <property type="component" value="Unassembled WGS sequence"/>
</dbReference>
<dbReference type="SUPFAM" id="SSF88723">
    <property type="entry name" value="PIN domain-like"/>
    <property type="match status" value="1"/>
</dbReference>
<organism evidence="1 2">
    <name type="scientific">Candidatus Protofrankia californiensis</name>
    <dbReference type="NCBI Taxonomy" id="1839754"/>
    <lineage>
        <taxon>Bacteria</taxon>
        <taxon>Bacillati</taxon>
        <taxon>Actinomycetota</taxon>
        <taxon>Actinomycetes</taxon>
        <taxon>Frankiales</taxon>
        <taxon>Frankiaceae</taxon>
        <taxon>Protofrankia</taxon>
    </lineage>
</organism>
<evidence type="ECO:0008006" key="3">
    <source>
        <dbReference type="Google" id="ProtNLM"/>
    </source>
</evidence>
<dbReference type="EMBL" id="FLUV01001487">
    <property type="protein sequence ID" value="SBW23072.1"/>
    <property type="molecule type" value="Genomic_DNA"/>
</dbReference>
<keyword evidence="2" id="KW-1185">Reference proteome</keyword>
<dbReference type="AlphaFoldDB" id="A0A1C3NZR7"/>
<evidence type="ECO:0000313" key="2">
    <source>
        <dbReference type="Proteomes" id="UP000199013"/>
    </source>
</evidence>
<name>A0A1C3NZR7_9ACTN</name>
<accession>A0A1C3NZR7</accession>
<protein>
    <recommendedName>
        <fullName evidence="3">PIN domain-containing protein</fullName>
    </recommendedName>
</protein>
<evidence type="ECO:0000313" key="1">
    <source>
        <dbReference type="EMBL" id="SBW23072.1"/>
    </source>
</evidence>
<dbReference type="Gene3D" id="3.40.50.1010">
    <property type="entry name" value="5'-nuclease"/>
    <property type="match status" value="1"/>
</dbReference>
<proteinExistence type="predicted"/>
<dbReference type="InterPro" id="IPR029060">
    <property type="entry name" value="PIN-like_dom_sf"/>
</dbReference>
<gene>
    <name evidence="1" type="ORF">FDG2_3533</name>
</gene>